<sequence>MANINDLVLVYLDHKPAFYARIDDITPDIKKGWYQVELLVLTLPPQTLVWILEEAHIRGEEFTMGGRPVRLVPVPPKPQPKPESPGPEGKGKVIPLRKT</sequence>
<comment type="caution">
    <text evidence="2">The sequence shown here is derived from an EMBL/GenBank/DDBJ whole genome shotgun (WGS) entry which is preliminary data.</text>
</comment>
<protein>
    <submittedName>
        <fullName evidence="2">Uncharacterized protein</fullName>
    </submittedName>
</protein>
<dbReference type="AlphaFoldDB" id="A0A7C3WSB7"/>
<gene>
    <name evidence="2" type="ORF">ENV62_08485</name>
</gene>
<feature type="compositionally biased region" description="Pro residues" evidence="1">
    <location>
        <begin position="73"/>
        <end position="85"/>
    </location>
</feature>
<feature type="region of interest" description="Disordered" evidence="1">
    <location>
        <begin position="68"/>
        <end position="99"/>
    </location>
</feature>
<evidence type="ECO:0000313" key="2">
    <source>
        <dbReference type="EMBL" id="HGB15255.1"/>
    </source>
</evidence>
<reference evidence="2" key="1">
    <citation type="journal article" date="2020" name="mSystems">
        <title>Genome- and Community-Level Interaction Insights into Carbon Utilization and Element Cycling Functions of Hydrothermarchaeota in Hydrothermal Sediment.</title>
        <authorList>
            <person name="Zhou Z."/>
            <person name="Liu Y."/>
            <person name="Xu W."/>
            <person name="Pan J."/>
            <person name="Luo Z.H."/>
            <person name="Li M."/>
        </authorList>
    </citation>
    <scope>NUCLEOTIDE SEQUENCE [LARGE SCALE GENOMIC DNA]</scope>
    <source>
        <strain evidence="2">SpSt-776</strain>
    </source>
</reference>
<dbReference type="EMBL" id="DTHB01000053">
    <property type="protein sequence ID" value="HGB15255.1"/>
    <property type="molecule type" value="Genomic_DNA"/>
</dbReference>
<accession>A0A7C3WSB7</accession>
<name>A0A7C3WSB7_9BACT</name>
<organism evidence="2">
    <name type="scientific">Desulfobacca acetoxidans</name>
    <dbReference type="NCBI Taxonomy" id="60893"/>
    <lineage>
        <taxon>Bacteria</taxon>
        <taxon>Pseudomonadati</taxon>
        <taxon>Thermodesulfobacteriota</taxon>
        <taxon>Desulfobaccia</taxon>
        <taxon>Desulfobaccales</taxon>
        <taxon>Desulfobaccaceae</taxon>
        <taxon>Desulfobacca</taxon>
    </lineage>
</organism>
<proteinExistence type="predicted"/>
<evidence type="ECO:0000256" key="1">
    <source>
        <dbReference type="SAM" id="MobiDB-lite"/>
    </source>
</evidence>